<evidence type="ECO:0000259" key="2">
    <source>
        <dbReference type="Pfam" id="PF08906"/>
    </source>
</evidence>
<dbReference type="Pfam" id="PF08887">
    <property type="entry name" value="GAD-like"/>
    <property type="match status" value="1"/>
</dbReference>
<evidence type="ECO:0000313" key="4">
    <source>
        <dbReference type="Proteomes" id="UP001597459"/>
    </source>
</evidence>
<dbReference type="InterPro" id="IPR015002">
    <property type="entry name" value="T6SS_Tdi1_C"/>
</dbReference>
<organism evidence="3 4">
    <name type="scientific">Aquimarina hainanensis</name>
    <dbReference type="NCBI Taxonomy" id="1578017"/>
    <lineage>
        <taxon>Bacteria</taxon>
        <taxon>Pseudomonadati</taxon>
        <taxon>Bacteroidota</taxon>
        <taxon>Flavobacteriia</taxon>
        <taxon>Flavobacteriales</taxon>
        <taxon>Flavobacteriaceae</taxon>
        <taxon>Aquimarina</taxon>
    </lineage>
</organism>
<name>A0ABW5ND05_9FLAO</name>
<accession>A0ABW5ND05</accession>
<evidence type="ECO:0000313" key="3">
    <source>
        <dbReference type="EMBL" id="MFD2593465.1"/>
    </source>
</evidence>
<dbReference type="RefSeq" id="WP_378254112.1">
    <property type="nucleotide sequence ID" value="NZ_JBHSJV010000001.1"/>
</dbReference>
<dbReference type="InterPro" id="IPR014983">
    <property type="entry name" value="GAD-rel"/>
</dbReference>
<reference evidence="4" key="1">
    <citation type="journal article" date="2019" name="Int. J. Syst. Evol. Microbiol.">
        <title>The Global Catalogue of Microorganisms (GCM) 10K type strain sequencing project: providing services to taxonomists for standard genome sequencing and annotation.</title>
        <authorList>
            <consortium name="The Broad Institute Genomics Platform"/>
            <consortium name="The Broad Institute Genome Sequencing Center for Infectious Disease"/>
            <person name="Wu L."/>
            <person name="Ma J."/>
        </authorList>
    </citation>
    <scope>NUCLEOTIDE SEQUENCE [LARGE SCALE GENOMIC DNA]</scope>
    <source>
        <strain evidence="4">KCTC 42423</strain>
    </source>
</reference>
<feature type="domain" description="GAD-related" evidence="1">
    <location>
        <begin position="9"/>
        <end position="92"/>
    </location>
</feature>
<dbReference type="Proteomes" id="UP001597459">
    <property type="component" value="Unassembled WGS sequence"/>
</dbReference>
<keyword evidence="4" id="KW-1185">Reference proteome</keyword>
<gene>
    <name evidence="3" type="ORF">ACFSTE_21690</name>
</gene>
<dbReference type="EMBL" id="JBHULX010000048">
    <property type="protein sequence ID" value="MFD2593465.1"/>
    <property type="molecule type" value="Genomic_DNA"/>
</dbReference>
<proteinExistence type="predicted"/>
<comment type="caution">
    <text evidence="3">The sequence shown here is derived from an EMBL/GenBank/DDBJ whole genome shotgun (WGS) entry which is preliminary data.</text>
</comment>
<feature type="domain" description="T6SS immunity protein Tdi1 C-terminal" evidence="2">
    <location>
        <begin position="121"/>
        <end position="189"/>
    </location>
</feature>
<evidence type="ECO:0000259" key="1">
    <source>
        <dbReference type="Pfam" id="PF08887"/>
    </source>
</evidence>
<sequence length="191" mass="21781">MQLTELAPFLQEYTATHTQKASSEILKKYEQKVPAALLALWEHYGFGKYNHGILEIVNPDDFNDTLWTWLGKEVATYTPIAINGFGDLFYYRQLGNEEEDVCMITPHYRDITNCCWSLTGFFNHIVCDKEFIDSVLRKELFTAAIKRYGELSGNESFHFVPALAIGGTESLDTLQKGNTQIHLDILFQIGS</sequence>
<protein>
    <submittedName>
        <fullName evidence="3">T6SS immunity protein Tdi1 domain-containing protein</fullName>
    </submittedName>
</protein>
<dbReference type="Pfam" id="PF08906">
    <property type="entry name" value="T6SS_Tdi1_C"/>
    <property type="match status" value="1"/>
</dbReference>